<gene>
    <name evidence="4" type="ORF">FH972_022850</name>
</gene>
<dbReference type="InterPro" id="IPR024555">
    <property type="entry name" value="PX-associated"/>
</dbReference>
<feature type="region of interest" description="Disordered" evidence="2">
    <location>
        <begin position="78"/>
        <end position="98"/>
    </location>
</feature>
<dbReference type="InterPro" id="IPR037151">
    <property type="entry name" value="AlkB-like_sf"/>
</dbReference>
<dbReference type="Pfam" id="PF12828">
    <property type="entry name" value="PXB"/>
    <property type="match status" value="1"/>
</dbReference>
<dbReference type="PANTHER" id="PTHR47185">
    <property type="entry name" value="PX DOMAIN-CONTAINING PROTEIN YPR097W"/>
    <property type="match status" value="1"/>
</dbReference>
<dbReference type="PROSITE" id="PS51471">
    <property type="entry name" value="FE2OG_OXY"/>
    <property type="match status" value="1"/>
</dbReference>
<dbReference type="Pfam" id="PF12825">
    <property type="entry name" value="DUF3818"/>
    <property type="match status" value="2"/>
</dbReference>
<name>A0A5N6KTR9_9ROSI</name>
<keyword evidence="5" id="KW-1185">Reference proteome</keyword>
<dbReference type="InterPro" id="IPR048400">
    <property type="entry name" value="SLS1_N"/>
</dbReference>
<feature type="region of interest" description="Disordered" evidence="2">
    <location>
        <begin position="1627"/>
        <end position="1680"/>
    </location>
</feature>
<sequence length="1720" mass="190912">MIQQPTLHHTTSQEVAARSRLPFPRHRRSNHTEATIRNEKGTKGPLGLKVAAEDSRGWTATLKSSVLGESASILVLRDTESRRQSRRKHGQHSVQEDNATLEEIFPTRHSTTQILDMIKKQATTPGQDEVNSSIESLRPSDIPAYADRLTITRERFNAIVGKLLQQFNQSQLSRYVSIQHGQRLAKLQTQEDARRAFKEAEGSSETSTEHVAQEDRPLSRLKQSQWLAREIITIRKPQRLLGKRAIADALLRSVWQIDVAEETLCEGKLTIYPQLPLIQILNQQRPGRTSTLSDISSRHQVRIETSRDTIDIYGSKPGCMKAVHDINLSANSAASRTFDLMPFAKDARCSHLLGDKEKLERIASQFGAILNITASISKVVPCLLSPPRIANQRQQCVITAANVSQARQCKKMLLHHLLGTTESPPAVIGFSVEEGIARESRSSSPMKLARGDVPVLMRPEQPVIGRNELENALGYLHLDKQYFATEVDPLGAQDRHSTWVAESELFNSVEIGQILANVAVERGTSFETYAPGISQFFHSSFPDQKPVSTTYLTTEFVASPWHLPSLSSAIRCPRLKIRLTPDASRHIFKLDSLLAQSPILRKVLLSVPRTAADLKLVQSEYLSISEPLRISSIAEAFKNLNDSAQLRGLDKTQWQSDLIIPIPLSLLPVDVIRDLSEPPNDGTLEVHYKPLPTILTERLSVDYDGFNLQYKTTQGDGGREVQAFSQPVSYCRIPRYTGEDVGISQRGKGRELERSSIVMPENTKKSASITEPAPELKRWHIDELPQSFYYVPDFITHDEEESLISQRWVQLSHRRLQVYPAQLSSKNVLLADKPLPLWLSAPLVGKFADLGLFAGTAHEEMNHVLINEYQPGQGIMPHEDGDAYAPVTVTVSLGGTTVLNLYEKGEQKPQWRVLQEERSLLVTCGDAYSGGLLHGIEETAIDKNLSRETICNWLLLSDPERFESGQGIRMGGWVFRNQVEKEAPLHEARQQAGAALRHAPLLLLLGALRYNAAMTAPALTQRQLHSLLDILSHLEIYAEIQDFRHPGTLESYGPPFTADAKHSTSPSLQTLFSKFILSLPGLREVSPTFWKERASFIVGALENAELSDSYDKGAIGIRKTLATAISSLIEYPARGVQAGFDPPIQGKGKDETFDLTSADDLERSFREIAKLVVYGDMLEELFKTVERTDKLSDHTNIVQAVHEFILVNLASFMHYTLILSPKGQGLLTLAEHTNRMIPYTIIKSTLKIGNVATMISSMLRVVLAKVSLSTVTNWVGWTKDADEGMNLLQSIMSGVLNWENRDLKSRASKIEKNKDAPSREQLAELKKYSAMSREEHQSIRDYSLMESKSIAFAILSASPTSTDLNEAQHALALEYLSLTLAIRDREQIVHVLCHSSPDHLTHAIRDVVSAYDPIIRNLHRAVDLSDTIYDCERFISDTIKLAKIPDPSSRRSGQPVPTVGDFVQLLKKHQYSLHKFLHQCAKNGKELTSWFYDWADKAVKQFRRADSESKGAPDGGKGAGDLEQPLLELFATLPMDKQKYLIPTLDAHADHLATLHASSMARLNAVLSSPSSFHPALAGSKPASSNATPVASRPSSRSRGTTGANNVDPGPGSFLAKWQDLLDRAPITPSVSEGGKVRNGGAGDVMSQSEKVINEDEKSPPPPGDNSDDESDDIQFEDAHEKLEAFGVDAKQRAKEASDVGAVFEALGPSYRKMLGDRNG</sequence>
<comment type="caution">
    <text evidence="4">The sequence shown here is derived from an EMBL/GenBank/DDBJ whole genome shotgun (WGS) entry which is preliminary data.</text>
</comment>
<evidence type="ECO:0000256" key="2">
    <source>
        <dbReference type="SAM" id="MobiDB-lite"/>
    </source>
</evidence>
<feature type="compositionally biased region" description="Basic and acidic residues" evidence="2">
    <location>
        <begin position="30"/>
        <end position="42"/>
    </location>
</feature>
<dbReference type="OrthoDB" id="1740479at2759"/>
<comment type="similarity">
    <text evidence="1">Belongs to the alkB family.</text>
</comment>
<feature type="domain" description="Fe2OG dioxygenase" evidence="3">
    <location>
        <begin position="860"/>
        <end position="956"/>
    </location>
</feature>
<evidence type="ECO:0000313" key="4">
    <source>
        <dbReference type="EMBL" id="KAB8343262.1"/>
    </source>
</evidence>
<evidence type="ECO:0000256" key="1">
    <source>
        <dbReference type="ARBA" id="ARBA00007879"/>
    </source>
</evidence>
<evidence type="ECO:0000259" key="3">
    <source>
        <dbReference type="PROSITE" id="PS51471"/>
    </source>
</evidence>
<feature type="region of interest" description="Disordered" evidence="2">
    <location>
        <begin position="1"/>
        <end position="46"/>
    </location>
</feature>
<dbReference type="Pfam" id="PF20778">
    <property type="entry name" value="SLS1_C"/>
    <property type="match status" value="1"/>
</dbReference>
<organism evidence="4 5">
    <name type="scientific">Carpinus fangiana</name>
    <dbReference type="NCBI Taxonomy" id="176857"/>
    <lineage>
        <taxon>Eukaryota</taxon>
        <taxon>Viridiplantae</taxon>
        <taxon>Streptophyta</taxon>
        <taxon>Embryophyta</taxon>
        <taxon>Tracheophyta</taxon>
        <taxon>Spermatophyta</taxon>
        <taxon>Magnoliopsida</taxon>
        <taxon>eudicotyledons</taxon>
        <taxon>Gunneridae</taxon>
        <taxon>Pentapetalae</taxon>
        <taxon>rosids</taxon>
        <taxon>fabids</taxon>
        <taxon>Fagales</taxon>
        <taxon>Betulaceae</taxon>
        <taxon>Carpinus</taxon>
    </lineage>
</organism>
<protein>
    <recommendedName>
        <fullName evidence="3">Fe2OG dioxygenase domain-containing protein</fullName>
    </recommendedName>
</protein>
<reference evidence="4 5" key="1">
    <citation type="submission" date="2019-06" db="EMBL/GenBank/DDBJ databases">
        <title>A chromosomal-level reference genome of Carpinus fangiana (Coryloideae, Betulaceae).</title>
        <authorList>
            <person name="Yang X."/>
            <person name="Wang Z."/>
            <person name="Zhang L."/>
            <person name="Hao G."/>
            <person name="Liu J."/>
            <person name="Yang Y."/>
        </authorList>
    </citation>
    <scope>NUCLEOTIDE SEQUENCE [LARGE SCALE GENOMIC DNA]</scope>
    <source>
        <strain evidence="4">Cfa_2016G</strain>
        <tissue evidence="4">Leaf</tissue>
    </source>
</reference>
<accession>A0A5N6KTR9</accession>
<dbReference type="EMBL" id="VIBQ01000012">
    <property type="protein sequence ID" value="KAB8343262.1"/>
    <property type="molecule type" value="Genomic_DNA"/>
</dbReference>
<feature type="region of interest" description="Disordered" evidence="2">
    <location>
        <begin position="1571"/>
        <end position="1615"/>
    </location>
</feature>
<feature type="compositionally biased region" description="Polar residues" evidence="2">
    <location>
        <begin position="1"/>
        <end position="14"/>
    </location>
</feature>
<dbReference type="InterPro" id="IPR024554">
    <property type="entry name" value="LEC1-like_C"/>
</dbReference>
<feature type="compositionally biased region" description="Acidic residues" evidence="2">
    <location>
        <begin position="1666"/>
        <end position="1676"/>
    </location>
</feature>
<dbReference type="PANTHER" id="PTHR47185:SF2">
    <property type="entry name" value="FUNGAL PROTEIN"/>
    <property type="match status" value="1"/>
</dbReference>
<dbReference type="SUPFAM" id="SSF51197">
    <property type="entry name" value="Clavaminate synthase-like"/>
    <property type="match status" value="1"/>
</dbReference>
<proteinExistence type="inferred from homology"/>
<evidence type="ECO:0000313" key="5">
    <source>
        <dbReference type="Proteomes" id="UP000327013"/>
    </source>
</evidence>
<dbReference type="InterPro" id="IPR005123">
    <property type="entry name" value="Oxoglu/Fe-dep_dioxygenase_dom"/>
</dbReference>
<dbReference type="Gene3D" id="2.60.120.590">
    <property type="entry name" value="Alpha-ketoglutarate-dependent dioxygenase AlkB-like"/>
    <property type="match status" value="1"/>
</dbReference>
<dbReference type="Proteomes" id="UP000327013">
    <property type="component" value="Unassembled WGS sequence"/>
</dbReference>
<dbReference type="InterPro" id="IPR048401">
    <property type="entry name" value="SLS1_C"/>
</dbReference>
<dbReference type="InterPro" id="IPR047168">
    <property type="entry name" value="LEC1-like"/>
</dbReference>
<dbReference type="Pfam" id="PF20776">
    <property type="entry name" value="SLS1_N"/>
    <property type="match status" value="1"/>
</dbReference>
<dbReference type="GO" id="GO:0035091">
    <property type="term" value="F:phosphatidylinositol binding"/>
    <property type="evidence" value="ECO:0007669"/>
    <property type="project" value="TreeGrafter"/>
</dbReference>